<evidence type="ECO:0000313" key="8">
    <source>
        <dbReference type="EMBL" id="GFG32883.1"/>
    </source>
</evidence>
<dbReference type="CDD" id="cd07042">
    <property type="entry name" value="STAS_SulP_like_sulfate_transporter"/>
    <property type="match status" value="1"/>
</dbReference>
<dbReference type="PANTHER" id="PTHR11814">
    <property type="entry name" value="SULFATE TRANSPORTER"/>
    <property type="match status" value="1"/>
</dbReference>
<gene>
    <name evidence="8" type="ORF">Cfor_06363</name>
</gene>
<dbReference type="PROSITE" id="PS50801">
    <property type="entry name" value="STAS"/>
    <property type="match status" value="1"/>
</dbReference>
<feature type="non-terminal residue" evidence="8">
    <location>
        <position position="1"/>
    </location>
</feature>
<dbReference type="AlphaFoldDB" id="A0A6L2PK14"/>
<feature type="region of interest" description="Disordered" evidence="5">
    <location>
        <begin position="613"/>
        <end position="633"/>
    </location>
</feature>
<sequence>HGPLQSQETSLSSKVTATVTSCIQTEVSEMCTKEFVQRRFPFTKWLPQYNFSSFGQDMLAGLTVALTLIPQSMAYAEVAGLQPQYGLYSSFMSCFVYILLGSCKDMTIGPTAIMGILTNPFVVQNDNPDFAVLLCFLMGCVIVLMGLLRLGFLVEFVSVPVVAGFTSASALIIASSQVKGLFGLSYSSEGFVESWTKLFGHIGSTRLWDTALGVCCIITLLCLRRLKDVKLGEPGKETNRQKALTKLCFFIATGRNAMVVVICAIISYAFKSHGQTPFILTGQIEAGLPHPGLPPFSTFYGNQTHSFIDMVSHLGAGIAIVPIIAILANVAIAKAFSNGAMVDATQEMITLGFCNIVGSFLLSMPISGSFTRSAVNNSSGVRTPFGGLYTGIMVILSLSLLTPYFYFIPKATLSSVIICAVIFMVEISMVKPMWKSNKRDLVPGFLTLIACLAIGVELGIVIGVAVDIAFLLYFNARPGVQVERVQCPSGGPEYVLVTPNGGLLFPAVDFLREAVSKAGAEEMDVVVLNCRHVTRADFTASQGIQSLLQDLRRQDKRVVFHNLRPSVAKILSPTEELCTSNSDLELEQLLKGMKCQTEKERSKQYTKLEMAELTAEKDNVQPEQSPEHSATKF</sequence>
<evidence type="ECO:0000256" key="1">
    <source>
        <dbReference type="ARBA" id="ARBA00004141"/>
    </source>
</evidence>
<keyword evidence="3 6" id="KW-1133">Transmembrane helix</keyword>
<evidence type="ECO:0000313" key="9">
    <source>
        <dbReference type="Proteomes" id="UP000502823"/>
    </source>
</evidence>
<feature type="transmembrane region" description="Helical" evidence="6">
    <location>
        <begin position="157"/>
        <end position="178"/>
    </location>
</feature>
<keyword evidence="4 6" id="KW-0472">Membrane</keyword>
<dbReference type="SUPFAM" id="SSF52091">
    <property type="entry name" value="SpoIIaa-like"/>
    <property type="match status" value="1"/>
</dbReference>
<evidence type="ECO:0000256" key="2">
    <source>
        <dbReference type="ARBA" id="ARBA00022692"/>
    </source>
</evidence>
<keyword evidence="9" id="KW-1185">Reference proteome</keyword>
<keyword evidence="2 6" id="KW-0812">Transmembrane</keyword>
<dbReference type="InterPro" id="IPR001902">
    <property type="entry name" value="SLC26A/SulP_fam"/>
</dbReference>
<dbReference type="GO" id="GO:0016020">
    <property type="term" value="C:membrane"/>
    <property type="evidence" value="ECO:0007669"/>
    <property type="project" value="UniProtKB-SubCell"/>
</dbReference>
<evidence type="ECO:0000259" key="7">
    <source>
        <dbReference type="PROSITE" id="PS50801"/>
    </source>
</evidence>
<comment type="subcellular location">
    <subcellularLocation>
        <location evidence="1">Membrane</location>
        <topology evidence="1">Multi-pass membrane protein</topology>
    </subcellularLocation>
</comment>
<feature type="transmembrane region" description="Helical" evidence="6">
    <location>
        <begin position="94"/>
        <end position="118"/>
    </location>
</feature>
<name>A0A6L2PK14_COPFO</name>
<dbReference type="OrthoDB" id="288203at2759"/>
<feature type="transmembrane region" description="Helical" evidence="6">
    <location>
        <begin position="446"/>
        <end position="474"/>
    </location>
</feature>
<dbReference type="GO" id="GO:0055085">
    <property type="term" value="P:transmembrane transport"/>
    <property type="evidence" value="ECO:0007669"/>
    <property type="project" value="InterPro"/>
</dbReference>
<dbReference type="EMBL" id="BLKM01000389">
    <property type="protein sequence ID" value="GFG32883.1"/>
    <property type="molecule type" value="Genomic_DNA"/>
</dbReference>
<feature type="transmembrane region" description="Helical" evidence="6">
    <location>
        <begin position="348"/>
        <end position="366"/>
    </location>
</feature>
<evidence type="ECO:0000256" key="4">
    <source>
        <dbReference type="ARBA" id="ARBA00023136"/>
    </source>
</evidence>
<protein>
    <recommendedName>
        <fullName evidence="7">STAS domain-containing protein</fullName>
    </recommendedName>
</protein>
<feature type="transmembrane region" description="Helical" evidence="6">
    <location>
        <begin position="386"/>
        <end position="406"/>
    </location>
</feature>
<dbReference type="Pfam" id="PF01740">
    <property type="entry name" value="STAS"/>
    <property type="match status" value="1"/>
</dbReference>
<comment type="caution">
    <text evidence="8">The sequence shown here is derived from an EMBL/GenBank/DDBJ whole genome shotgun (WGS) entry which is preliminary data.</text>
</comment>
<feature type="transmembrane region" description="Helical" evidence="6">
    <location>
        <begin position="314"/>
        <end position="336"/>
    </location>
</feature>
<organism evidence="8 9">
    <name type="scientific">Coptotermes formosanus</name>
    <name type="common">Formosan subterranean termite</name>
    <dbReference type="NCBI Taxonomy" id="36987"/>
    <lineage>
        <taxon>Eukaryota</taxon>
        <taxon>Metazoa</taxon>
        <taxon>Ecdysozoa</taxon>
        <taxon>Arthropoda</taxon>
        <taxon>Hexapoda</taxon>
        <taxon>Insecta</taxon>
        <taxon>Pterygota</taxon>
        <taxon>Neoptera</taxon>
        <taxon>Polyneoptera</taxon>
        <taxon>Dictyoptera</taxon>
        <taxon>Blattodea</taxon>
        <taxon>Blattoidea</taxon>
        <taxon>Termitoidae</taxon>
        <taxon>Rhinotermitidae</taxon>
        <taxon>Coptotermes</taxon>
    </lineage>
</organism>
<evidence type="ECO:0000256" key="5">
    <source>
        <dbReference type="SAM" id="MobiDB-lite"/>
    </source>
</evidence>
<evidence type="ECO:0000256" key="6">
    <source>
        <dbReference type="SAM" id="Phobius"/>
    </source>
</evidence>
<dbReference type="InterPro" id="IPR036513">
    <property type="entry name" value="STAS_dom_sf"/>
</dbReference>
<dbReference type="InParanoid" id="A0A6L2PK14"/>
<feature type="domain" description="STAS" evidence="7">
    <location>
        <begin position="492"/>
        <end position="571"/>
    </location>
</feature>
<dbReference type="Pfam" id="PF00916">
    <property type="entry name" value="Sulfate_transp"/>
    <property type="match status" value="1"/>
</dbReference>
<feature type="compositionally biased region" description="Basic and acidic residues" evidence="5">
    <location>
        <begin position="614"/>
        <end position="633"/>
    </location>
</feature>
<dbReference type="Proteomes" id="UP000502823">
    <property type="component" value="Unassembled WGS sequence"/>
</dbReference>
<dbReference type="InterPro" id="IPR002645">
    <property type="entry name" value="STAS_dom"/>
</dbReference>
<feature type="transmembrane region" description="Helical" evidence="6">
    <location>
        <begin position="130"/>
        <end position="150"/>
    </location>
</feature>
<evidence type="ECO:0000256" key="3">
    <source>
        <dbReference type="ARBA" id="ARBA00022989"/>
    </source>
</evidence>
<proteinExistence type="predicted"/>
<feature type="transmembrane region" description="Helical" evidence="6">
    <location>
        <begin position="207"/>
        <end position="226"/>
    </location>
</feature>
<dbReference type="InterPro" id="IPR011547">
    <property type="entry name" value="SLC26A/SulP_dom"/>
</dbReference>
<dbReference type="Gene3D" id="3.30.750.24">
    <property type="entry name" value="STAS domain"/>
    <property type="match status" value="1"/>
</dbReference>
<feature type="transmembrane region" description="Helical" evidence="6">
    <location>
        <begin position="413"/>
        <end position="434"/>
    </location>
</feature>
<feature type="transmembrane region" description="Helical" evidence="6">
    <location>
        <begin position="247"/>
        <end position="270"/>
    </location>
</feature>
<reference evidence="9" key="1">
    <citation type="submission" date="2020-01" db="EMBL/GenBank/DDBJ databases">
        <title>Draft genome sequence of the Termite Coptotermes fromosanus.</title>
        <authorList>
            <person name="Itakura S."/>
            <person name="Yosikawa Y."/>
            <person name="Umezawa K."/>
        </authorList>
    </citation>
    <scope>NUCLEOTIDE SEQUENCE [LARGE SCALE GENOMIC DNA]</scope>
</reference>
<accession>A0A6L2PK14</accession>